<comment type="caution">
    <text evidence="9">The sequence shown here is derived from an EMBL/GenBank/DDBJ whole genome shotgun (WGS) entry which is preliminary data.</text>
</comment>
<evidence type="ECO:0000256" key="2">
    <source>
        <dbReference type="ARBA" id="ARBA00022475"/>
    </source>
</evidence>
<evidence type="ECO:0000256" key="1">
    <source>
        <dbReference type="ARBA" id="ARBA00004429"/>
    </source>
</evidence>
<comment type="similarity">
    <text evidence="7">Belongs to the TRAP transporter large permease family.</text>
</comment>
<keyword evidence="4 7" id="KW-0812">Transmembrane</keyword>
<feature type="transmembrane region" description="Helical" evidence="7">
    <location>
        <begin position="101"/>
        <end position="132"/>
    </location>
</feature>
<dbReference type="GO" id="GO:0022857">
    <property type="term" value="F:transmembrane transporter activity"/>
    <property type="evidence" value="ECO:0007669"/>
    <property type="project" value="UniProtKB-UniRule"/>
</dbReference>
<evidence type="ECO:0000313" key="10">
    <source>
        <dbReference type="Proteomes" id="UP000254326"/>
    </source>
</evidence>
<feature type="transmembrane region" description="Helical" evidence="7">
    <location>
        <begin position="371"/>
        <end position="391"/>
    </location>
</feature>
<keyword evidence="6 7" id="KW-0472">Membrane</keyword>
<feature type="transmembrane region" description="Helical" evidence="7">
    <location>
        <begin position="196"/>
        <end position="221"/>
    </location>
</feature>
<reference evidence="9 10" key="1">
    <citation type="submission" date="2018-06" db="EMBL/GenBank/DDBJ databases">
        <title>Marinomonas sp. YLB-05 draft genome sequence.</title>
        <authorList>
            <person name="Yu L."/>
            <person name="Tang X."/>
        </authorList>
    </citation>
    <scope>NUCLEOTIDE SEQUENCE [LARGE SCALE GENOMIC DNA]</scope>
    <source>
        <strain evidence="9 10">YLB-05</strain>
    </source>
</reference>
<feature type="transmembrane region" description="Helical" evidence="7">
    <location>
        <begin position="275"/>
        <end position="295"/>
    </location>
</feature>
<comment type="subcellular location">
    <subcellularLocation>
        <location evidence="1 7">Cell inner membrane</location>
        <topology evidence="1 7">Multi-pass membrane protein</topology>
    </subcellularLocation>
</comment>
<name>A0A370UAU9_9GAMM</name>
<evidence type="ECO:0000256" key="4">
    <source>
        <dbReference type="ARBA" id="ARBA00022692"/>
    </source>
</evidence>
<proteinExistence type="inferred from homology"/>
<comment type="function">
    <text evidence="7">Part of the tripartite ATP-independent periplasmic (TRAP) transport system.</text>
</comment>
<feature type="transmembrane region" description="Helical" evidence="7">
    <location>
        <begin position="397"/>
        <end position="416"/>
    </location>
</feature>
<feature type="transmembrane region" description="Helical" evidence="7">
    <location>
        <begin position="144"/>
        <end position="168"/>
    </location>
</feature>
<dbReference type="InterPro" id="IPR004681">
    <property type="entry name" value="TRAP_DctM"/>
</dbReference>
<feature type="transmembrane region" description="Helical" evidence="7">
    <location>
        <begin position="428"/>
        <end position="449"/>
    </location>
</feature>
<evidence type="ECO:0000256" key="3">
    <source>
        <dbReference type="ARBA" id="ARBA00022519"/>
    </source>
</evidence>
<keyword evidence="2" id="KW-1003">Cell membrane</keyword>
<accession>A0A370UAU9</accession>
<keyword evidence="5 7" id="KW-1133">Transmembrane helix</keyword>
<keyword evidence="10" id="KW-1185">Reference proteome</keyword>
<evidence type="ECO:0000256" key="6">
    <source>
        <dbReference type="ARBA" id="ARBA00023136"/>
    </source>
</evidence>
<dbReference type="PANTHER" id="PTHR33362">
    <property type="entry name" value="SIALIC ACID TRAP TRANSPORTER PERMEASE PROTEIN SIAT-RELATED"/>
    <property type="match status" value="1"/>
</dbReference>
<dbReference type="NCBIfam" id="TIGR00786">
    <property type="entry name" value="dctM"/>
    <property type="match status" value="1"/>
</dbReference>
<feature type="domain" description="TRAP C4-dicarboxylate transport system permease DctM subunit" evidence="8">
    <location>
        <begin position="11"/>
        <end position="451"/>
    </location>
</feature>
<feature type="transmembrane region" description="Helical" evidence="7">
    <location>
        <begin position="346"/>
        <end position="364"/>
    </location>
</feature>
<gene>
    <name evidence="9" type="ORF">DN730_04530</name>
</gene>
<feature type="transmembrane region" description="Helical" evidence="7">
    <location>
        <begin position="31"/>
        <end position="52"/>
    </location>
</feature>
<dbReference type="Pfam" id="PF06808">
    <property type="entry name" value="DctM"/>
    <property type="match status" value="1"/>
</dbReference>
<evidence type="ECO:0000256" key="7">
    <source>
        <dbReference type="RuleBase" id="RU369079"/>
    </source>
</evidence>
<dbReference type="EMBL" id="QKRA01000002">
    <property type="protein sequence ID" value="RDL44888.1"/>
    <property type="molecule type" value="Genomic_DNA"/>
</dbReference>
<feature type="transmembrane region" description="Helical" evidence="7">
    <location>
        <begin position="7"/>
        <end position="25"/>
    </location>
</feature>
<dbReference type="AlphaFoldDB" id="A0A370UAU9"/>
<organism evidence="9 10">
    <name type="scientific">Marinomonas piezotolerans</name>
    <dbReference type="NCBI Taxonomy" id="2213058"/>
    <lineage>
        <taxon>Bacteria</taxon>
        <taxon>Pseudomonadati</taxon>
        <taxon>Pseudomonadota</taxon>
        <taxon>Gammaproteobacteria</taxon>
        <taxon>Oceanospirillales</taxon>
        <taxon>Oceanospirillaceae</taxon>
        <taxon>Marinomonas</taxon>
    </lineage>
</organism>
<comment type="subunit">
    <text evidence="7">The complex comprises the extracytoplasmic solute receptor protein and the two transmembrane proteins.</text>
</comment>
<feature type="transmembrane region" description="Helical" evidence="7">
    <location>
        <begin position="64"/>
        <end position="81"/>
    </location>
</feature>
<evidence type="ECO:0000256" key="5">
    <source>
        <dbReference type="ARBA" id="ARBA00022989"/>
    </source>
</evidence>
<dbReference type="GO" id="GO:0005886">
    <property type="term" value="C:plasma membrane"/>
    <property type="evidence" value="ECO:0007669"/>
    <property type="project" value="UniProtKB-SubCell"/>
</dbReference>
<feature type="transmembrane region" description="Helical" evidence="7">
    <location>
        <begin position="307"/>
        <end position="326"/>
    </location>
</feature>
<dbReference type="RefSeq" id="WP_115466926.1">
    <property type="nucleotide sequence ID" value="NZ_QKRA01000002.1"/>
</dbReference>
<dbReference type="OrthoDB" id="9796052at2"/>
<dbReference type="PANTHER" id="PTHR33362:SF7">
    <property type="entry name" value="SLL1103 PROTEIN"/>
    <property type="match status" value="1"/>
</dbReference>
<keyword evidence="7" id="KW-0813">Transport</keyword>
<feature type="transmembrane region" description="Helical" evidence="7">
    <location>
        <begin position="242"/>
        <end position="269"/>
    </location>
</feature>
<keyword evidence="3 7" id="KW-0997">Cell inner membrane</keyword>
<dbReference type="InterPro" id="IPR010656">
    <property type="entry name" value="DctM"/>
</dbReference>
<protein>
    <recommendedName>
        <fullName evidence="7">TRAP transporter large permease protein</fullName>
    </recommendedName>
</protein>
<dbReference type="Proteomes" id="UP000254326">
    <property type="component" value="Unassembled WGS sequence"/>
</dbReference>
<sequence>MAEFLPLWLFAGVCVFLLFGYPVAFSLGGTALLFAAGGAMFGTFDAVFLEALPNRLFGIVRNETLIAVPLFVLMGVLLEKSKLAERLLDSMAMLFGTLRGGLGISVILVGMLMAASTGIVGATVVTMGMISLPTMLRRGYDPALATGTICATGTLGQIIPPSIALVLLGDVMSNAFQKAQLQMGVFSPKTVSVGDLFVGALIPGLILVALYILYVVIVAWLQPEKAPAIPKEELRRGVDDTYLFVDVVKGLVPPLALILAVLGSILGGFATPTEAAGVGAFGAAILAALSGKLNLQTLKDSVFATTKVTGMVFMILIGASLFSLVFRGFGGEELIHEFFNQLPGGVVSAVIIVMLVMFLLGFILDFIEITFVVVPIVAPVLLAMGLDPIWLGIMMAINLQTSFLTPPFGFALFYLRGVAPLEVKTQQIYKGVIPFILIQLFVLLLLAIWPSLATWLPEAVYAN</sequence>
<evidence type="ECO:0000313" key="9">
    <source>
        <dbReference type="EMBL" id="RDL44888.1"/>
    </source>
</evidence>
<dbReference type="PIRSF" id="PIRSF006066">
    <property type="entry name" value="HI0050"/>
    <property type="match status" value="1"/>
</dbReference>
<evidence type="ECO:0000259" key="8">
    <source>
        <dbReference type="Pfam" id="PF06808"/>
    </source>
</evidence>